<evidence type="ECO:0000313" key="1">
    <source>
        <dbReference type="EMBL" id="RSL64514.1"/>
    </source>
</evidence>
<gene>
    <name evidence="1" type="ORF">CEP54_004697</name>
</gene>
<name>A0A428QGU0_9HYPO</name>
<keyword evidence="2" id="KW-1185">Reference proteome</keyword>
<dbReference type="Proteomes" id="UP000288168">
    <property type="component" value="Unassembled WGS sequence"/>
</dbReference>
<reference evidence="1 2" key="1">
    <citation type="submission" date="2017-06" db="EMBL/GenBank/DDBJ databases">
        <title>Comparative genomic analysis of Ambrosia Fusariam Clade fungi.</title>
        <authorList>
            <person name="Stajich J.E."/>
            <person name="Carrillo J."/>
            <person name="Kijimoto T."/>
            <person name="Eskalen A."/>
            <person name="O'Donnell K."/>
            <person name="Kasson M."/>
        </authorList>
    </citation>
    <scope>NUCLEOTIDE SEQUENCE [LARGE SCALE GENOMIC DNA]</scope>
    <source>
        <strain evidence="1 2">NRRL62584</strain>
    </source>
</reference>
<protein>
    <submittedName>
        <fullName evidence="1">Uncharacterized protein</fullName>
    </submittedName>
</protein>
<accession>A0A428QGU0</accession>
<proteinExistence type="predicted"/>
<sequence>MTTLHVLPDDQPLACILGQQILKIGAPEPRVERWHRPKMKNGKMTKGEWKRMRRNPFHVLTAYEVRKDALFITLKSPRSRNTADPQPFFDRASLEFDTGQTIYKTLRSSIFLIPREI</sequence>
<organism evidence="1 2">
    <name type="scientific">Fusarium duplospermum</name>
    <dbReference type="NCBI Taxonomy" id="1325734"/>
    <lineage>
        <taxon>Eukaryota</taxon>
        <taxon>Fungi</taxon>
        <taxon>Dikarya</taxon>
        <taxon>Ascomycota</taxon>
        <taxon>Pezizomycotina</taxon>
        <taxon>Sordariomycetes</taxon>
        <taxon>Hypocreomycetidae</taxon>
        <taxon>Hypocreales</taxon>
        <taxon>Nectriaceae</taxon>
        <taxon>Fusarium</taxon>
        <taxon>Fusarium solani species complex</taxon>
    </lineage>
</organism>
<comment type="caution">
    <text evidence="1">The sequence shown here is derived from an EMBL/GenBank/DDBJ whole genome shotgun (WGS) entry which is preliminary data.</text>
</comment>
<evidence type="ECO:0000313" key="2">
    <source>
        <dbReference type="Proteomes" id="UP000288168"/>
    </source>
</evidence>
<dbReference type="AlphaFoldDB" id="A0A428QGU0"/>
<dbReference type="EMBL" id="NKCI01000033">
    <property type="protein sequence ID" value="RSL64514.1"/>
    <property type="molecule type" value="Genomic_DNA"/>
</dbReference>